<evidence type="ECO:0000256" key="2">
    <source>
        <dbReference type="ARBA" id="ARBA00022723"/>
    </source>
</evidence>
<dbReference type="PANTHER" id="PTHR46193:SF10">
    <property type="entry name" value="6-PHOSPHOGLUCONATE PHOSPHATASE"/>
    <property type="match status" value="1"/>
</dbReference>
<comment type="cofactor">
    <cofactor evidence="1">
        <name>Mg(2+)</name>
        <dbReference type="ChEBI" id="CHEBI:18420"/>
    </cofactor>
</comment>
<dbReference type="NCBIfam" id="TIGR01509">
    <property type="entry name" value="HAD-SF-IA-v3"/>
    <property type="match status" value="1"/>
</dbReference>
<evidence type="ECO:0000256" key="3">
    <source>
        <dbReference type="ARBA" id="ARBA00022842"/>
    </source>
</evidence>
<proteinExistence type="predicted"/>
<dbReference type="InterPro" id="IPR023214">
    <property type="entry name" value="HAD_sf"/>
</dbReference>
<name>W2SCF7_CYPE1</name>
<dbReference type="HOGENOM" id="CLU_045011_14_1_1"/>
<dbReference type="InParanoid" id="W2SCF7"/>
<evidence type="ECO:0000313" key="4">
    <source>
        <dbReference type="EMBL" id="ETN45723.1"/>
    </source>
</evidence>
<evidence type="ECO:0000256" key="1">
    <source>
        <dbReference type="ARBA" id="ARBA00001946"/>
    </source>
</evidence>
<dbReference type="Gene3D" id="3.40.50.1000">
    <property type="entry name" value="HAD superfamily/HAD-like"/>
    <property type="match status" value="1"/>
</dbReference>
<dbReference type="Pfam" id="PF00702">
    <property type="entry name" value="Hydrolase"/>
    <property type="match status" value="1"/>
</dbReference>
<evidence type="ECO:0000313" key="5">
    <source>
        <dbReference type="Proteomes" id="UP000030752"/>
    </source>
</evidence>
<organism evidence="4 5">
    <name type="scientific">Cyphellophora europaea (strain CBS 101466)</name>
    <name type="common">Phialophora europaea</name>
    <dbReference type="NCBI Taxonomy" id="1220924"/>
    <lineage>
        <taxon>Eukaryota</taxon>
        <taxon>Fungi</taxon>
        <taxon>Dikarya</taxon>
        <taxon>Ascomycota</taxon>
        <taxon>Pezizomycotina</taxon>
        <taxon>Eurotiomycetes</taxon>
        <taxon>Chaetothyriomycetidae</taxon>
        <taxon>Chaetothyriales</taxon>
        <taxon>Cyphellophoraceae</taxon>
        <taxon>Cyphellophora</taxon>
    </lineage>
</organism>
<reference evidence="4 5" key="1">
    <citation type="submission" date="2013-03" db="EMBL/GenBank/DDBJ databases">
        <title>The Genome Sequence of Phialophora europaea CBS 101466.</title>
        <authorList>
            <consortium name="The Broad Institute Genomics Platform"/>
            <person name="Cuomo C."/>
            <person name="de Hoog S."/>
            <person name="Gorbushina A."/>
            <person name="Walker B."/>
            <person name="Young S.K."/>
            <person name="Zeng Q."/>
            <person name="Gargeya S."/>
            <person name="Fitzgerald M."/>
            <person name="Haas B."/>
            <person name="Abouelleil A."/>
            <person name="Allen A.W."/>
            <person name="Alvarado L."/>
            <person name="Arachchi H.M."/>
            <person name="Berlin A.M."/>
            <person name="Chapman S.B."/>
            <person name="Gainer-Dewar J."/>
            <person name="Goldberg J."/>
            <person name="Griggs A."/>
            <person name="Gujja S."/>
            <person name="Hansen M."/>
            <person name="Howarth C."/>
            <person name="Imamovic A."/>
            <person name="Ireland A."/>
            <person name="Larimer J."/>
            <person name="McCowan C."/>
            <person name="Murphy C."/>
            <person name="Pearson M."/>
            <person name="Poon T.W."/>
            <person name="Priest M."/>
            <person name="Roberts A."/>
            <person name="Saif S."/>
            <person name="Shea T."/>
            <person name="Sisk P."/>
            <person name="Sykes S."/>
            <person name="Wortman J."/>
            <person name="Nusbaum C."/>
            <person name="Birren B."/>
        </authorList>
    </citation>
    <scope>NUCLEOTIDE SEQUENCE [LARGE SCALE GENOMIC DNA]</scope>
    <source>
        <strain evidence="4 5">CBS 101466</strain>
    </source>
</reference>
<dbReference type="AlphaFoldDB" id="W2SCF7"/>
<accession>W2SCF7</accession>
<sequence length="258" mass="27901">MPPIKTLLFDCDNTLVLSEDIAFIGCSQLANECLRAHGIAKQYTGPEMMSAFVGLSFGKQLLALSELHGFTLEQPEIDAYVARELGVIIANLEQGAEPCEGSMEMLRALHDEAGLPVRGYDTAIVSSSAITRVQASIRKTGQDRFFPSGKVFSAASSLPSGPSSKPDPAIYLYACEQLGVQPQEALAIEDSRSGATAAKRAGIPLMGYVGPYYAEGGKELALKMDRMLREECGALAVMHHWSEFWECLKIVEAEPLPN</sequence>
<dbReference type="PRINTS" id="PR00413">
    <property type="entry name" value="HADHALOGNASE"/>
</dbReference>
<keyword evidence="3" id="KW-0460">Magnesium</keyword>
<keyword evidence="2" id="KW-0479">Metal-binding</keyword>
<dbReference type="RefSeq" id="XP_008712451.1">
    <property type="nucleotide sequence ID" value="XM_008714229.1"/>
</dbReference>
<protein>
    <recommendedName>
        <fullName evidence="6">HAD hydrolase, family IA</fullName>
    </recommendedName>
</protein>
<dbReference type="InterPro" id="IPR036412">
    <property type="entry name" value="HAD-like_sf"/>
</dbReference>
<dbReference type="OrthoDB" id="2107174at2759"/>
<dbReference type="SUPFAM" id="SSF56784">
    <property type="entry name" value="HAD-like"/>
    <property type="match status" value="1"/>
</dbReference>
<dbReference type="EMBL" id="KB822712">
    <property type="protein sequence ID" value="ETN45723.1"/>
    <property type="molecule type" value="Genomic_DNA"/>
</dbReference>
<dbReference type="InterPro" id="IPR051600">
    <property type="entry name" value="Beta-PGM-like"/>
</dbReference>
<dbReference type="SFLD" id="SFLDS00003">
    <property type="entry name" value="Haloacid_Dehalogenase"/>
    <property type="match status" value="1"/>
</dbReference>
<dbReference type="InterPro" id="IPR006439">
    <property type="entry name" value="HAD-SF_hydro_IA"/>
</dbReference>
<dbReference type="eggNOG" id="ENOG502REF4">
    <property type="taxonomic scope" value="Eukaryota"/>
</dbReference>
<keyword evidence="5" id="KW-1185">Reference proteome</keyword>
<evidence type="ECO:0008006" key="6">
    <source>
        <dbReference type="Google" id="ProtNLM"/>
    </source>
</evidence>
<dbReference type="GeneID" id="19976895"/>
<dbReference type="CDD" id="cd07505">
    <property type="entry name" value="HAD_BPGM-like"/>
    <property type="match status" value="1"/>
</dbReference>
<gene>
    <name evidence="4" type="ORF">HMPREF1541_09556</name>
</gene>
<dbReference type="SFLD" id="SFLDG01129">
    <property type="entry name" value="C1.5:_HAD__Beta-PGM__Phosphata"/>
    <property type="match status" value="1"/>
</dbReference>
<dbReference type="InterPro" id="IPR023198">
    <property type="entry name" value="PGP-like_dom2"/>
</dbReference>
<dbReference type="Gene3D" id="1.10.150.240">
    <property type="entry name" value="Putative phosphatase, domain 2"/>
    <property type="match status" value="1"/>
</dbReference>
<dbReference type="STRING" id="1220924.W2SCF7"/>
<dbReference type="PANTHER" id="PTHR46193">
    <property type="entry name" value="6-PHOSPHOGLUCONATE PHOSPHATASE"/>
    <property type="match status" value="1"/>
</dbReference>
<dbReference type="Proteomes" id="UP000030752">
    <property type="component" value="Unassembled WGS sequence"/>
</dbReference>
<dbReference type="VEuPathDB" id="FungiDB:HMPREF1541_09556"/>
<dbReference type="GO" id="GO:0046872">
    <property type="term" value="F:metal ion binding"/>
    <property type="evidence" value="ECO:0007669"/>
    <property type="project" value="UniProtKB-KW"/>
</dbReference>
<dbReference type="GO" id="GO:0016791">
    <property type="term" value="F:phosphatase activity"/>
    <property type="evidence" value="ECO:0007669"/>
    <property type="project" value="UniProtKB-ARBA"/>
</dbReference>